<protein>
    <submittedName>
        <fullName evidence="2">Uncharacterized protein</fullName>
    </submittedName>
</protein>
<gene>
    <name evidence="1" type="ORF">L195_g001243</name>
    <name evidence="2" type="ORF">L195_g014065</name>
</gene>
<dbReference type="EMBL" id="ASHM01000491">
    <property type="protein sequence ID" value="PNY04813.1"/>
    <property type="molecule type" value="Genomic_DNA"/>
</dbReference>
<accession>A0A2K3PPY4</accession>
<evidence type="ECO:0000313" key="3">
    <source>
        <dbReference type="Proteomes" id="UP000236291"/>
    </source>
</evidence>
<dbReference type="Proteomes" id="UP000236291">
    <property type="component" value="Unassembled WGS sequence"/>
</dbReference>
<sequence length="72" mass="8403">MASNGSPIMRDLATLNALGWMKEAKKYWKAVTLLLLETGFFLAGSQEKEQKKCCLVFQYSFRKTRQNLKERR</sequence>
<comment type="caution">
    <text evidence="2">The sequence shown here is derived from an EMBL/GenBank/DDBJ whole genome shotgun (WGS) entry which is preliminary data.</text>
</comment>
<proteinExistence type="predicted"/>
<reference evidence="2 3" key="2">
    <citation type="journal article" date="2017" name="Front. Plant Sci.">
        <title>Gene Classification and Mining of Molecular Markers Useful in Red Clover (Trifolium pratense) Breeding.</title>
        <authorList>
            <person name="Istvanek J."/>
            <person name="Dluhosova J."/>
            <person name="Dluhos P."/>
            <person name="Patkova L."/>
            <person name="Nedelnik J."/>
            <person name="Repkova J."/>
        </authorList>
    </citation>
    <scope>NUCLEOTIDE SEQUENCE [LARGE SCALE GENOMIC DNA]</scope>
    <source>
        <strain evidence="3">cv. Tatra</strain>
        <tissue evidence="2">Young leaves</tissue>
    </source>
</reference>
<dbReference type="EMBL" id="ASHM01009266">
    <property type="protein sequence ID" value="PNY17324.1"/>
    <property type="molecule type" value="Genomic_DNA"/>
</dbReference>
<evidence type="ECO:0000313" key="2">
    <source>
        <dbReference type="EMBL" id="PNY17324.1"/>
    </source>
</evidence>
<evidence type="ECO:0000313" key="1">
    <source>
        <dbReference type="EMBL" id="PNY04813.1"/>
    </source>
</evidence>
<reference evidence="2 3" key="1">
    <citation type="journal article" date="2014" name="Am. J. Bot.">
        <title>Genome assembly and annotation for red clover (Trifolium pratense; Fabaceae).</title>
        <authorList>
            <person name="Istvanek J."/>
            <person name="Jaros M."/>
            <person name="Krenek A."/>
            <person name="Repkova J."/>
        </authorList>
    </citation>
    <scope>NUCLEOTIDE SEQUENCE [LARGE SCALE GENOMIC DNA]</scope>
    <source>
        <strain evidence="3">cv. Tatra</strain>
        <tissue evidence="2">Young leaves</tissue>
    </source>
</reference>
<organism evidence="2 3">
    <name type="scientific">Trifolium pratense</name>
    <name type="common">Red clover</name>
    <dbReference type="NCBI Taxonomy" id="57577"/>
    <lineage>
        <taxon>Eukaryota</taxon>
        <taxon>Viridiplantae</taxon>
        <taxon>Streptophyta</taxon>
        <taxon>Embryophyta</taxon>
        <taxon>Tracheophyta</taxon>
        <taxon>Spermatophyta</taxon>
        <taxon>Magnoliopsida</taxon>
        <taxon>eudicotyledons</taxon>
        <taxon>Gunneridae</taxon>
        <taxon>Pentapetalae</taxon>
        <taxon>rosids</taxon>
        <taxon>fabids</taxon>
        <taxon>Fabales</taxon>
        <taxon>Fabaceae</taxon>
        <taxon>Papilionoideae</taxon>
        <taxon>50 kb inversion clade</taxon>
        <taxon>NPAAA clade</taxon>
        <taxon>Hologalegina</taxon>
        <taxon>IRL clade</taxon>
        <taxon>Trifolieae</taxon>
        <taxon>Trifolium</taxon>
    </lineage>
</organism>
<dbReference type="AlphaFoldDB" id="A0A2K3PPY4"/>
<name>A0A2K3PPY4_TRIPR</name>